<protein>
    <submittedName>
        <fullName evidence="1">Uncharacterized protein</fullName>
    </submittedName>
</protein>
<dbReference type="EMBL" id="JAHRIM010080978">
    <property type="protein sequence ID" value="MEQ2275149.1"/>
    <property type="molecule type" value="Genomic_DNA"/>
</dbReference>
<accession>A0ABV0X0A2</accession>
<evidence type="ECO:0000313" key="1">
    <source>
        <dbReference type="EMBL" id="MEQ2275149.1"/>
    </source>
</evidence>
<keyword evidence="2" id="KW-1185">Reference proteome</keyword>
<sequence length="107" mass="12129">STLQPLRGRMKIQERGEHVERKLWLQLSAGRTQHQQLHQLLQQCADLTVHSSSGQDLHRTNSTELSVAPSCEKAGLVWFYKGPDVTSKMLWASIDVYLLKCCVLLSL</sequence>
<reference evidence="1 2" key="1">
    <citation type="submission" date="2021-06" db="EMBL/GenBank/DDBJ databases">
        <authorList>
            <person name="Palmer J.M."/>
        </authorList>
    </citation>
    <scope>NUCLEOTIDE SEQUENCE [LARGE SCALE GENOMIC DNA]</scope>
    <source>
        <strain evidence="1 2">XR_2019</strain>
        <tissue evidence="1">Muscle</tissue>
    </source>
</reference>
<organism evidence="1 2">
    <name type="scientific">Xenotaenia resolanae</name>
    <dbReference type="NCBI Taxonomy" id="208358"/>
    <lineage>
        <taxon>Eukaryota</taxon>
        <taxon>Metazoa</taxon>
        <taxon>Chordata</taxon>
        <taxon>Craniata</taxon>
        <taxon>Vertebrata</taxon>
        <taxon>Euteleostomi</taxon>
        <taxon>Actinopterygii</taxon>
        <taxon>Neopterygii</taxon>
        <taxon>Teleostei</taxon>
        <taxon>Neoteleostei</taxon>
        <taxon>Acanthomorphata</taxon>
        <taxon>Ovalentaria</taxon>
        <taxon>Atherinomorphae</taxon>
        <taxon>Cyprinodontiformes</taxon>
        <taxon>Goodeidae</taxon>
        <taxon>Xenotaenia</taxon>
    </lineage>
</organism>
<comment type="caution">
    <text evidence="1">The sequence shown here is derived from an EMBL/GenBank/DDBJ whole genome shotgun (WGS) entry which is preliminary data.</text>
</comment>
<gene>
    <name evidence="1" type="ORF">XENORESO_021462</name>
</gene>
<feature type="non-terminal residue" evidence="1">
    <location>
        <position position="1"/>
    </location>
</feature>
<evidence type="ECO:0000313" key="2">
    <source>
        <dbReference type="Proteomes" id="UP001444071"/>
    </source>
</evidence>
<dbReference type="Proteomes" id="UP001444071">
    <property type="component" value="Unassembled WGS sequence"/>
</dbReference>
<proteinExistence type="predicted"/>
<name>A0ABV0X0A2_9TELE</name>